<dbReference type="InterPro" id="IPR011057">
    <property type="entry name" value="Mss4-like_sf"/>
</dbReference>
<protein>
    <submittedName>
        <fullName evidence="6">GFA family protein</fullName>
    </submittedName>
</protein>
<evidence type="ECO:0000256" key="2">
    <source>
        <dbReference type="ARBA" id="ARBA00022723"/>
    </source>
</evidence>
<dbReference type="PANTHER" id="PTHR33337:SF40">
    <property type="entry name" value="CENP-V_GFA DOMAIN-CONTAINING PROTEIN-RELATED"/>
    <property type="match status" value="1"/>
</dbReference>
<evidence type="ECO:0000259" key="5">
    <source>
        <dbReference type="PROSITE" id="PS51891"/>
    </source>
</evidence>
<name>A0ABV3TVF4_9GAMM</name>
<evidence type="ECO:0000256" key="3">
    <source>
        <dbReference type="ARBA" id="ARBA00022833"/>
    </source>
</evidence>
<keyword evidence="7" id="KW-1185">Reference proteome</keyword>
<evidence type="ECO:0000256" key="4">
    <source>
        <dbReference type="ARBA" id="ARBA00023239"/>
    </source>
</evidence>
<gene>
    <name evidence="6" type="ORF">AB4875_08695</name>
</gene>
<evidence type="ECO:0000313" key="6">
    <source>
        <dbReference type="EMBL" id="MEX1665567.1"/>
    </source>
</evidence>
<organism evidence="6 7">
    <name type="scientific">Zhongshania arctica</name>
    <dbReference type="NCBI Taxonomy" id="3238302"/>
    <lineage>
        <taxon>Bacteria</taxon>
        <taxon>Pseudomonadati</taxon>
        <taxon>Pseudomonadota</taxon>
        <taxon>Gammaproteobacteria</taxon>
        <taxon>Cellvibrionales</taxon>
        <taxon>Spongiibacteraceae</taxon>
        <taxon>Zhongshania</taxon>
    </lineage>
</organism>
<dbReference type="PANTHER" id="PTHR33337">
    <property type="entry name" value="GFA DOMAIN-CONTAINING PROTEIN"/>
    <property type="match status" value="1"/>
</dbReference>
<feature type="domain" description="CENP-V/GFA" evidence="5">
    <location>
        <begin position="6"/>
        <end position="119"/>
    </location>
</feature>
<comment type="similarity">
    <text evidence="1">Belongs to the Gfa family.</text>
</comment>
<dbReference type="InterPro" id="IPR006913">
    <property type="entry name" value="CENP-V/GFA"/>
</dbReference>
<proteinExistence type="inferred from homology"/>
<dbReference type="SUPFAM" id="SSF51316">
    <property type="entry name" value="Mss4-like"/>
    <property type="match status" value="1"/>
</dbReference>
<dbReference type="RefSeq" id="WP_368375670.1">
    <property type="nucleotide sequence ID" value="NZ_JBFRYB010000001.1"/>
</dbReference>
<keyword evidence="2" id="KW-0479">Metal-binding</keyword>
<dbReference type="Gene3D" id="3.90.1590.10">
    <property type="entry name" value="glutathione-dependent formaldehyde- activating enzyme (gfa)"/>
    <property type="match status" value="1"/>
</dbReference>
<comment type="caution">
    <text evidence="6">The sequence shown here is derived from an EMBL/GenBank/DDBJ whole genome shotgun (WGS) entry which is preliminary data.</text>
</comment>
<sequence>MPENQYACQCSCGETTFSVQGSPLLRCYCHCTICQEFNQAAFADISIYMAKNVVLPSPESLEYKAYRPPPAVQRGKCKSCGSPAVESLQIPLLAKLIIIPSNNLHQDCVIDPALHMFYHSRVSDIDDGLAKFNGYWKSQAAFGHKLIVSLLSGRASPK</sequence>
<dbReference type="Proteomes" id="UP001557484">
    <property type="component" value="Unassembled WGS sequence"/>
</dbReference>
<reference evidence="6 7" key="1">
    <citation type="journal article" date="2011" name="Int. J. Syst. Evol. Microbiol.">
        <title>Zhongshania antarctica gen. nov., sp. nov. and Zhongshania guokunii sp. nov., gammaproteobacteria respectively isolated from coastal attached (fast) ice and surface seawater of the Antarctic.</title>
        <authorList>
            <person name="Li H.J."/>
            <person name="Zhang X.Y."/>
            <person name="Chen C.X."/>
            <person name="Zhang Y.J."/>
            <person name="Gao Z.M."/>
            <person name="Yu Y."/>
            <person name="Chen X.L."/>
            <person name="Chen B."/>
            <person name="Zhang Y.Z."/>
        </authorList>
    </citation>
    <scope>NUCLEOTIDE SEQUENCE [LARGE SCALE GENOMIC DNA]</scope>
    <source>
        <strain evidence="6 7">R06B22</strain>
    </source>
</reference>
<evidence type="ECO:0000256" key="1">
    <source>
        <dbReference type="ARBA" id="ARBA00005495"/>
    </source>
</evidence>
<keyword evidence="4" id="KW-0456">Lyase</keyword>
<evidence type="ECO:0000313" key="7">
    <source>
        <dbReference type="Proteomes" id="UP001557484"/>
    </source>
</evidence>
<dbReference type="Pfam" id="PF04828">
    <property type="entry name" value="GFA"/>
    <property type="match status" value="1"/>
</dbReference>
<dbReference type="EMBL" id="JBFRYB010000001">
    <property type="protein sequence ID" value="MEX1665567.1"/>
    <property type="molecule type" value="Genomic_DNA"/>
</dbReference>
<dbReference type="PROSITE" id="PS51891">
    <property type="entry name" value="CENP_V_GFA"/>
    <property type="match status" value="1"/>
</dbReference>
<accession>A0ABV3TVF4</accession>
<keyword evidence="3" id="KW-0862">Zinc</keyword>